<evidence type="ECO:0000256" key="1">
    <source>
        <dbReference type="ARBA" id="ARBA00004202"/>
    </source>
</evidence>
<comment type="subcellular location">
    <subcellularLocation>
        <location evidence="1">Cell membrane</location>
        <topology evidence="1">Peripheral membrane protein</topology>
    </subcellularLocation>
</comment>
<evidence type="ECO:0000259" key="3">
    <source>
        <dbReference type="Pfam" id="PF02823"/>
    </source>
</evidence>
<dbReference type="GO" id="GO:0005886">
    <property type="term" value="C:plasma membrane"/>
    <property type="evidence" value="ECO:0007669"/>
    <property type="project" value="UniProtKB-SubCell"/>
</dbReference>
<dbReference type="STRING" id="37923.BK826_03565"/>
<keyword evidence="2" id="KW-0139">CF(1)</keyword>
<dbReference type="Gene3D" id="2.60.15.10">
    <property type="entry name" value="F0F1 ATP synthase delta/epsilon subunit, N-terminal"/>
    <property type="match status" value="1"/>
</dbReference>
<evidence type="ECO:0000313" key="4">
    <source>
        <dbReference type="EMBL" id="OAX51505.1"/>
    </source>
</evidence>
<dbReference type="InterPro" id="IPR036771">
    <property type="entry name" value="ATPsynth_dsu/esu_N"/>
</dbReference>
<comment type="caution">
    <text evidence="4">The sequence shown here is derived from an EMBL/GenBank/DDBJ whole genome shotgun (WGS) entry which is preliminary data.</text>
</comment>
<evidence type="ECO:0000313" key="5">
    <source>
        <dbReference type="Proteomes" id="UP000053171"/>
    </source>
</evidence>
<dbReference type="GO" id="GO:0045259">
    <property type="term" value="C:proton-transporting ATP synthase complex"/>
    <property type="evidence" value="ECO:0007669"/>
    <property type="project" value="UniProtKB-KW"/>
</dbReference>
<organism evidence="4 5">
    <name type="scientific">Rothia kristinae</name>
    <dbReference type="NCBI Taxonomy" id="37923"/>
    <lineage>
        <taxon>Bacteria</taxon>
        <taxon>Bacillati</taxon>
        <taxon>Actinomycetota</taxon>
        <taxon>Actinomycetes</taxon>
        <taxon>Micrococcales</taxon>
        <taxon>Micrococcaceae</taxon>
        <taxon>Rothia</taxon>
    </lineage>
</organism>
<dbReference type="GO" id="GO:0015986">
    <property type="term" value="P:proton motive force-driven ATP synthesis"/>
    <property type="evidence" value="ECO:0007669"/>
    <property type="project" value="InterPro"/>
</dbReference>
<keyword evidence="2" id="KW-0066">ATP synthesis</keyword>
<proteinExistence type="predicted"/>
<dbReference type="Pfam" id="PF02823">
    <property type="entry name" value="ATP-synt_DE_N"/>
    <property type="match status" value="1"/>
</dbReference>
<dbReference type="RefSeq" id="WP_061225012.1">
    <property type="nucleotide sequence ID" value="NZ_JAIUDH010000003.1"/>
</dbReference>
<evidence type="ECO:0000256" key="2">
    <source>
        <dbReference type="ARBA" id="ARBA00023196"/>
    </source>
</evidence>
<dbReference type="EMBL" id="LJBJ02000017">
    <property type="protein sequence ID" value="OAX51505.1"/>
    <property type="molecule type" value="Genomic_DNA"/>
</dbReference>
<dbReference type="AlphaFoldDB" id="A0A199NRQ6"/>
<dbReference type="Proteomes" id="UP000053171">
    <property type="component" value="Unassembled WGS sequence"/>
</dbReference>
<protein>
    <submittedName>
        <fullName evidence="4">F0F1 ATP synthase subunit epsilon</fullName>
    </submittedName>
</protein>
<dbReference type="InterPro" id="IPR020546">
    <property type="entry name" value="ATP_synth_F1_dsu/esu_N"/>
</dbReference>
<dbReference type="SUPFAM" id="SSF51344">
    <property type="entry name" value="Epsilon subunit of F1F0-ATP synthase N-terminal domain"/>
    <property type="match status" value="1"/>
</dbReference>
<accession>A0A199NRQ6</accession>
<gene>
    <name evidence="4" type="ORF">AN277_0208400</name>
</gene>
<sequence length="94" mass="10127">MAVLNVEVVTRETVVWRGEAKYVRARTADGQLGILPGHVATMALLAEDGELVIDPVDGQRHTSRLQEGFLTVAQNRVVIAAKSSSDAEKERSAA</sequence>
<keyword evidence="5" id="KW-1185">Reference proteome</keyword>
<reference evidence="4" key="1">
    <citation type="submission" date="2016-06" db="EMBL/GenBank/DDBJ databases">
        <title>Identification of putative biosynthetic pathways for the production of bioactive secondary metabolites by the marine actinomycete Kocuria kristinae RUTW2-3.</title>
        <authorList>
            <person name="Waterworth S.C."/>
            <person name="Walmsley T.A."/>
            <person name="Matongo T."/>
            <person name="Davies-Coleman M.T."/>
            <person name="Dorrington R.A."/>
        </authorList>
    </citation>
    <scope>NUCLEOTIDE SEQUENCE [LARGE SCALE GENOMIC DNA]</scope>
    <source>
        <strain evidence="4">RUTW2-3</strain>
    </source>
</reference>
<feature type="domain" description="ATP synthase F1 complex delta/epsilon subunit N-terminal" evidence="3">
    <location>
        <begin position="4"/>
        <end position="83"/>
    </location>
</feature>
<name>A0A199NRQ6_9MICC</name>